<feature type="repeat" description="WD" evidence="6">
    <location>
        <begin position="180"/>
        <end position="222"/>
    </location>
</feature>
<dbReference type="GO" id="GO:0000932">
    <property type="term" value="C:P-body"/>
    <property type="evidence" value="ECO:0007669"/>
    <property type="project" value="UniProtKB-SubCell"/>
</dbReference>
<feature type="region of interest" description="Disordered" evidence="7">
    <location>
        <begin position="1"/>
        <end position="36"/>
    </location>
</feature>
<dbReference type="Pfam" id="PF16529">
    <property type="entry name" value="Ge1_WD40"/>
    <property type="match status" value="1"/>
</dbReference>
<keyword evidence="3" id="KW-0963">Cytoplasm</keyword>
<keyword evidence="5" id="KW-0677">Repeat</keyword>
<dbReference type="InterPro" id="IPR032401">
    <property type="entry name" value="EDC4_WD40"/>
</dbReference>
<dbReference type="Gene3D" id="2.130.10.10">
    <property type="entry name" value="YVTN repeat-like/Quinoprotein amine dehydrogenase"/>
    <property type="match status" value="1"/>
</dbReference>
<evidence type="ECO:0000313" key="9">
    <source>
        <dbReference type="EMBL" id="KAK4420672.1"/>
    </source>
</evidence>
<dbReference type="InterPro" id="IPR045152">
    <property type="entry name" value="EDC4-like"/>
</dbReference>
<evidence type="ECO:0000256" key="5">
    <source>
        <dbReference type="ARBA" id="ARBA00022737"/>
    </source>
</evidence>
<dbReference type="GO" id="GO:0031087">
    <property type="term" value="P:deadenylation-independent decapping of nuclear-transcribed mRNA"/>
    <property type="evidence" value="ECO:0007669"/>
    <property type="project" value="InterPro"/>
</dbReference>
<reference evidence="9" key="2">
    <citation type="journal article" date="2024" name="Plant">
        <title>Genomic evolution and insights into agronomic trait innovations of Sesamum species.</title>
        <authorList>
            <person name="Miao H."/>
            <person name="Wang L."/>
            <person name="Qu L."/>
            <person name="Liu H."/>
            <person name="Sun Y."/>
            <person name="Le M."/>
            <person name="Wang Q."/>
            <person name="Wei S."/>
            <person name="Zheng Y."/>
            <person name="Lin W."/>
            <person name="Duan Y."/>
            <person name="Cao H."/>
            <person name="Xiong S."/>
            <person name="Wang X."/>
            <person name="Wei L."/>
            <person name="Li C."/>
            <person name="Ma Q."/>
            <person name="Ju M."/>
            <person name="Zhao R."/>
            <person name="Li G."/>
            <person name="Mu C."/>
            <person name="Tian Q."/>
            <person name="Mei H."/>
            <person name="Zhang T."/>
            <person name="Gao T."/>
            <person name="Zhang H."/>
        </authorList>
    </citation>
    <scope>NUCLEOTIDE SEQUENCE</scope>
    <source>
        <strain evidence="9">3651</strain>
    </source>
</reference>
<dbReference type="Proteomes" id="UP001293254">
    <property type="component" value="Unassembled WGS sequence"/>
</dbReference>
<evidence type="ECO:0000313" key="10">
    <source>
        <dbReference type="Proteomes" id="UP001293254"/>
    </source>
</evidence>
<dbReference type="InterPro" id="IPR015943">
    <property type="entry name" value="WD40/YVTN_repeat-like_dom_sf"/>
</dbReference>
<evidence type="ECO:0000256" key="2">
    <source>
        <dbReference type="ARBA" id="ARBA00009639"/>
    </source>
</evidence>
<dbReference type="PANTHER" id="PTHR15598">
    <property type="entry name" value="ENHANCER OF MRNA-DECAPPING PROTEIN 4"/>
    <property type="match status" value="1"/>
</dbReference>
<keyword evidence="10" id="KW-1185">Reference proteome</keyword>
<evidence type="ECO:0000256" key="6">
    <source>
        <dbReference type="PROSITE-ProRule" id="PRU00221"/>
    </source>
</evidence>
<gene>
    <name evidence="9" type="ORF">Salat_2017700</name>
</gene>
<sequence length="291" mass="31629">MSYPTPTLQTPVQTPTSPHHPNFQNSPNSQNPNNHGARLMALLSAPPSTLEITQQPTMPMPQIHPTSSSASDLSVPQNVNSLPAGPGLVISNQSPVMRMPSSKLPKGRHLIGDRLVYDIDVRLPGEVQPQLEVTPITKYGSDPGLVVGRQIAVNKTYICYGLKLGAIRVLNINTALRSLLKGLAQRVTDMAFFAEDVHLLASASVDGRVYVWKITEGPDEEDKPQITGKIIIAIQITGEGESVHPRVCWHCHKQEVLVVGIGRRVLKIDTTKVGKGEKFSAEEPLKCPLTS</sequence>
<organism evidence="9 10">
    <name type="scientific">Sesamum alatum</name>
    <dbReference type="NCBI Taxonomy" id="300844"/>
    <lineage>
        <taxon>Eukaryota</taxon>
        <taxon>Viridiplantae</taxon>
        <taxon>Streptophyta</taxon>
        <taxon>Embryophyta</taxon>
        <taxon>Tracheophyta</taxon>
        <taxon>Spermatophyta</taxon>
        <taxon>Magnoliopsida</taxon>
        <taxon>eudicotyledons</taxon>
        <taxon>Gunneridae</taxon>
        <taxon>Pentapetalae</taxon>
        <taxon>asterids</taxon>
        <taxon>lamiids</taxon>
        <taxon>Lamiales</taxon>
        <taxon>Pedaliaceae</taxon>
        <taxon>Sesamum</taxon>
    </lineage>
</organism>
<evidence type="ECO:0000256" key="1">
    <source>
        <dbReference type="ARBA" id="ARBA00004201"/>
    </source>
</evidence>
<name>A0AAE1XZU8_9LAMI</name>
<protein>
    <submittedName>
        <fullName evidence="9">Enhancer of decapping protein 4</fullName>
    </submittedName>
</protein>
<keyword evidence="4 6" id="KW-0853">WD repeat</keyword>
<feature type="domain" description="Enhancer of mRNA-decapping protein 4 WD40 repeat region" evidence="8">
    <location>
        <begin position="133"/>
        <end position="249"/>
    </location>
</feature>
<evidence type="ECO:0000256" key="7">
    <source>
        <dbReference type="SAM" id="MobiDB-lite"/>
    </source>
</evidence>
<dbReference type="SUPFAM" id="SSF50978">
    <property type="entry name" value="WD40 repeat-like"/>
    <property type="match status" value="1"/>
</dbReference>
<reference evidence="9" key="1">
    <citation type="submission" date="2020-06" db="EMBL/GenBank/DDBJ databases">
        <authorList>
            <person name="Li T."/>
            <person name="Hu X."/>
            <person name="Zhang T."/>
            <person name="Song X."/>
            <person name="Zhang H."/>
            <person name="Dai N."/>
            <person name="Sheng W."/>
            <person name="Hou X."/>
            <person name="Wei L."/>
        </authorList>
    </citation>
    <scope>NUCLEOTIDE SEQUENCE</scope>
    <source>
        <strain evidence="9">3651</strain>
        <tissue evidence="9">Leaf</tissue>
    </source>
</reference>
<comment type="subcellular location">
    <subcellularLocation>
        <location evidence="1">Cytoplasm</location>
        <location evidence="1">P-body</location>
    </subcellularLocation>
</comment>
<comment type="caution">
    <text evidence="9">The sequence shown here is derived from an EMBL/GenBank/DDBJ whole genome shotgun (WGS) entry which is preliminary data.</text>
</comment>
<dbReference type="PANTHER" id="PTHR15598:SF5">
    <property type="entry name" value="ENHANCER OF MRNA-DECAPPING PROTEIN 4"/>
    <property type="match status" value="1"/>
</dbReference>
<comment type="similarity">
    <text evidence="2">Belongs to the WD repeat EDC4 family.</text>
</comment>
<dbReference type="InterPro" id="IPR036322">
    <property type="entry name" value="WD40_repeat_dom_sf"/>
</dbReference>
<dbReference type="EMBL" id="JACGWO010000008">
    <property type="protein sequence ID" value="KAK4420672.1"/>
    <property type="molecule type" value="Genomic_DNA"/>
</dbReference>
<proteinExistence type="inferred from homology"/>
<evidence type="ECO:0000256" key="3">
    <source>
        <dbReference type="ARBA" id="ARBA00022490"/>
    </source>
</evidence>
<dbReference type="PROSITE" id="PS50082">
    <property type="entry name" value="WD_REPEATS_2"/>
    <property type="match status" value="1"/>
</dbReference>
<dbReference type="InterPro" id="IPR001680">
    <property type="entry name" value="WD40_rpt"/>
</dbReference>
<evidence type="ECO:0000256" key="4">
    <source>
        <dbReference type="ARBA" id="ARBA00022574"/>
    </source>
</evidence>
<evidence type="ECO:0000259" key="8">
    <source>
        <dbReference type="Pfam" id="PF16529"/>
    </source>
</evidence>
<dbReference type="AlphaFoldDB" id="A0AAE1XZU8"/>
<accession>A0AAE1XZU8</accession>
<feature type="compositionally biased region" description="Low complexity" evidence="7">
    <location>
        <begin position="1"/>
        <end position="34"/>
    </location>
</feature>